<dbReference type="STRING" id="6832.A0A553N857"/>
<feature type="region of interest" description="Disordered" evidence="1">
    <location>
        <begin position="13"/>
        <end position="109"/>
    </location>
</feature>
<dbReference type="PANTHER" id="PTHR21345:SF3">
    <property type="entry name" value="PROTEIN SPIRE"/>
    <property type="match status" value="1"/>
</dbReference>
<evidence type="ECO:0000256" key="1">
    <source>
        <dbReference type="SAM" id="MobiDB-lite"/>
    </source>
</evidence>
<protein>
    <submittedName>
        <fullName evidence="2">Uncharacterized protein</fullName>
    </submittedName>
</protein>
<name>A0A553N857_TIGCA</name>
<dbReference type="GO" id="GO:0048193">
    <property type="term" value="P:Golgi vesicle transport"/>
    <property type="evidence" value="ECO:0007669"/>
    <property type="project" value="TreeGrafter"/>
</dbReference>
<dbReference type="EMBL" id="VCGU01000459">
    <property type="protein sequence ID" value="TRY61579.1"/>
    <property type="molecule type" value="Genomic_DNA"/>
</dbReference>
<feature type="compositionally biased region" description="Low complexity" evidence="1">
    <location>
        <begin position="385"/>
        <end position="411"/>
    </location>
</feature>
<proteinExistence type="predicted"/>
<feature type="compositionally biased region" description="Polar residues" evidence="1">
    <location>
        <begin position="96"/>
        <end position="105"/>
    </location>
</feature>
<dbReference type="Proteomes" id="UP000318571">
    <property type="component" value="Chromosome 8"/>
</dbReference>
<gene>
    <name evidence="2" type="ORF">TCAL_01470</name>
</gene>
<organism evidence="2 3">
    <name type="scientific">Tigriopus californicus</name>
    <name type="common">Marine copepod</name>
    <dbReference type="NCBI Taxonomy" id="6832"/>
    <lineage>
        <taxon>Eukaryota</taxon>
        <taxon>Metazoa</taxon>
        <taxon>Ecdysozoa</taxon>
        <taxon>Arthropoda</taxon>
        <taxon>Crustacea</taxon>
        <taxon>Multicrustacea</taxon>
        <taxon>Hexanauplia</taxon>
        <taxon>Copepoda</taxon>
        <taxon>Harpacticoida</taxon>
        <taxon>Harpacticidae</taxon>
        <taxon>Tigriopus</taxon>
    </lineage>
</organism>
<dbReference type="GO" id="GO:0036089">
    <property type="term" value="P:cleavage furrow formation"/>
    <property type="evidence" value="ECO:0007669"/>
    <property type="project" value="TreeGrafter"/>
</dbReference>
<feature type="compositionally biased region" description="Basic and acidic residues" evidence="1">
    <location>
        <begin position="31"/>
        <end position="41"/>
    </location>
</feature>
<feature type="compositionally biased region" description="Polar residues" evidence="1">
    <location>
        <begin position="14"/>
        <end position="30"/>
    </location>
</feature>
<feature type="compositionally biased region" description="Basic and acidic residues" evidence="1">
    <location>
        <begin position="298"/>
        <end position="312"/>
    </location>
</feature>
<feature type="compositionally biased region" description="Acidic residues" evidence="1">
    <location>
        <begin position="47"/>
        <end position="59"/>
    </location>
</feature>
<keyword evidence="3" id="KW-1185">Reference proteome</keyword>
<dbReference type="GO" id="GO:0008017">
    <property type="term" value="F:microtubule binding"/>
    <property type="evidence" value="ECO:0007669"/>
    <property type="project" value="TreeGrafter"/>
</dbReference>
<feature type="region of interest" description="Disordered" evidence="1">
    <location>
        <begin position="357"/>
        <end position="424"/>
    </location>
</feature>
<dbReference type="GO" id="GO:0040038">
    <property type="term" value="P:polar body extrusion after meiotic divisions"/>
    <property type="evidence" value="ECO:0007669"/>
    <property type="project" value="TreeGrafter"/>
</dbReference>
<feature type="region of interest" description="Disordered" evidence="1">
    <location>
        <begin position="555"/>
        <end position="587"/>
    </location>
</feature>
<comment type="caution">
    <text evidence="2">The sequence shown here is derived from an EMBL/GenBank/DDBJ whole genome shotgun (WGS) entry which is preliminary data.</text>
</comment>
<feature type="compositionally biased region" description="Acidic residues" evidence="1">
    <location>
        <begin position="313"/>
        <end position="331"/>
    </location>
</feature>
<dbReference type="GO" id="GO:0051295">
    <property type="term" value="P:establishment of meiotic spindle localization"/>
    <property type="evidence" value="ECO:0007669"/>
    <property type="project" value="TreeGrafter"/>
</dbReference>
<dbReference type="GO" id="GO:0005938">
    <property type="term" value="C:cell cortex"/>
    <property type="evidence" value="ECO:0007669"/>
    <property type="project" value="TreeGrafter"/>
</dbReference>
<evidence type="ECO:0000313" key="3">
    <source>
        <dbReference type="Proteomes" id="UP000318571"/>
    </source>
</evidence>
<dbReference type="GO" id="GO:0003779">
    <property type="term" value="F:actin binding"/>
    <property type="evidence" value="ECO:0007669"/>
    <property type="project" value="InterPro"/>
</dbReference>
<feature type="compositionally biased region" description="Polar residues" evidence="1">
    <location>
        <begin position="557"/>
        <end position="587"/>
    </location>
</feature>
<dbReference type="GO" id="GO:0051639">
    <property type="term" value="P:actin filament network formation"/>
    <property type="evidence" value="ECO:0007669"/>
    <property type="project" value="TreeGrafter"/>
</dbReference>
<dbReference type="PANTHER" id="PTHR21345">
    <property type="entry name" value="SPIRE"/>
    <property type="match status" value="1"/>
</dbReference>
<feature type="compositionally biased region" description="Low complexity" evidence="1">
    <location>
        <begin position="520"/>
        <end position="529"/>
    </location>
</feature>
<dbReference type="GO" id="GO:0045010">
    <property type="term" value="P:actin nucleation"/>
    <property type="evidence" value="ECO:0007669"/>
    <property type="project" value="InterPro"/>
</dbReference>
<feature type="compositionally biased region" description="Acidic residues" evidence="1">
    <location>
        <begin position="286"/>
        <end position="297"/>
    </location>
</feature>
<dbReference type="GO" id="GO:0030041">
    <property type="term" value="P:actin filament polymerization"/>
    <property type="evidence" value="ECO:0007669"/>
    <property type="project" value="TreeGrafter"/>
</dbReference>
<feature type="region of interest" description="Disordered" evidence="1">
    <location>
        <begin position="506"/>
        <end position="541"/>
    </location>
</feature>
<sequence length="717" mass="79649">MSLRTLKFGDRTISYDTGLNSLPPNLGMSSNHEDARVESRPTKLMVDQDDGIGSSDDDTISTASSKPEDISEPEGAERGERATPANGDGDALTPFESDSSPNLSDINRKKVIRPDQNAINRLLAFDEKSKHCSENSSPVMKSFHVLLILFVWFETILCYCWQPGKNPSFQEKPRVEQIAYDQVRVSWYGLVDRIECVDQFLVKHWMASDPQTATLTEFLPNWQFETTIDVIPRVVYEFQAVAREDKGTYLGVDYNRSPVSRFQTSRHKINVEPTVPPGFETRIDLTEDEEEESEADSSTEKYQSEGFQKRHEEEDDFEDESSESDDGDDAEIERSPKINTSKKGWHKAIVKDLANLSTSSSGKSNLQRRHSITICESRSGRSRKCSSVSSGSSSGGSNQSTQPNTPQNQSPRHSRVNPPESNGYTLNVAEMHANLHDEFNQSEGPRKNEGFETLNLRLDEVAHIRSVLTKAELEALPIDGNVRESVEMGKMKIPLEHFSNTPVFTLSPVSTHGSEKHPHSLSPKNSSLSPGGGGSISHLKDKKLSLPDSLGILAGNSVGSAPNSPDRSRRGQGSFTSQTQPMSLMGPTISSVSATIGLEPTDHLGPISLPPNQHASLSPYATLPKKSRRMSWMSPRDLEREKLEGSLLTVCTDCKDMVLQASELGPFSHSYLSLCSCRPWCVLPVIRSSRTTRRMQMVRAMFTHSISSPEELREHRL</sequence>
<accession>A0A553N857</accession>
<evidence type="ECO:0000313" key="2">
    <source>
        <dbReference type="EMBL" id="TRY61579.1"/>
    </source>
</evidence>
<dbReference type="AlphaFoldDB" id="A0A553N857"/>
<feature type="region of interest" description="Disordered" evidence="1">
    <location>
        <begin position="265"/>
        <end position="345"/>
    </location>
</feature>
<reference evidence="2 3" key="1">
    <citation type="journal article" date="2018" name="Nat. Ecol. Evol.">
        <title>Genomic signatures of mitonuclear coevolution across populations of Tigriopus californicus.</title>
        <authorList>
            <person name="Barreto F.S."/>
            <person name="Watson E.T."/>
            <person name="Lima T.G."/>
            <person name="Willett C.S."/>
            <person name="Edmands S."/>
            <person name="Li W."/>
            <person name="Burton R.S."/>
        </authorList>
    </citation>
    <scope>NUCLEOTIDE SEQUENCE [LARGE SCALE GENOMIC DNA]</scope>
    <source>
        <strain evidence="2 3">San Diego</strain>
    </source>
</reference>
<dbReference type="GO" id="GO:0030659">
    <property type="term" value="C:cytoplasmic vesicle membrane"/>
    <property type="evidence" value="ECO:0007669"/>
    <property type="project" value="TreeGrafter"/>
</dbReference>
<dbReference type="InterPro" id="IPR029901">
    <property type="entry name" value="Spire"/>
</dbReference>